<dbReference type="OrthoDB" id="239214at2157"/>
<dbReference type="EMBL" id="RBZW01000021">
    <property type="protein sequence ID" value="THE65228.1"/>
    <property type="molecule type" value="Genomic_DNA"/>
</dbReference>
<protein>
    <recommendedName>
        <fullName evidence="4">DUF4178 domain-containing protein</fullName>
    </recommendedName>
</protein>
<name>A0A4S3TRJ7_9EURY</name>
<keyword evidence="1" id="KW-1133">Transmembrane helix</keyword>
<sequence>MSADSQGLDLERVVRITAAVAAIVVITVWNAVMRRRERSVPVGEPDDEPVVREHERGWIGYIRGYDVHHGAGMAATGGSFWRGLVRWSEGDFLRGYTIGDDVYLCPYTPRVVRVHQAGHAPSFGEAFEPLAERRREDGGLPDEPLRTADVMLPGAFPHTFLRLTDRRGLGGAYRFCLADGRIGRVRE</sequence>
<keyword evidence="1" id="KW-0472">Membrane</keyword>
<dbReference type="RefSeq" id="WP_141464260.1">
    <property type="nucleotide sequence ID" value="NZ_RBZW01000021.1"/>
</dbReference>
<dbReference type="AlphaFoldDB" id="A0A4S3TRJ7"/>
<evidence type="ECO:0000256" key="1">
    <source>
        <dbReference type="SAM" id="Phobius"/>
    </source>
</evidence>
<reference evidence="2 3" key="1">
    <citation type="submission" date="2018-10" db="EMBL/GenBank/DDBJ databases">
        <title>Natronolimnobius sp. XQ-INN 246 isolated from Inner Mongolia Autonomous Region of China.</title>
        <authorList>
            <person name="Xue Q."/>
        </authorList>
    </citation>
    <scope>NUCLEOTIDE SEQUENCE [LARGE SCALE GENOMIC DNA]</scope>
    <source>
        <strain evidence="2 3">XQ-INN 246</strain>
    </source>
</reference>
<accession>A0A4S3TRJ7</accession>
<gene>
    <name evidence="2" type="ORF">D8Y22_08420</name>
</gene>
<comment type="caution">
    <text evidence="2">The sequence shown here is derived from an EMBL/GenBank/DDBJ whole genome shotgun (WGS) entry which is preliminary data.</text>
</comment>
<evidence type="ECO:0008006" key="4">
    <source>
        <dbReference type="Google" id="ProtNLM"/>
    </source>
</evidence>
<evidence type="ECO:0000313" key="2">
    <source>
        <dbReference type="EMBL" id="THE65228.1"/>
    </source>
</evidence>
<evidence type="ECO:0000313" key="3">
    <source>
        <dbReference type="Proteomes" id="UP000318864"/>
    </source>
</evidence>
<keyword evidence="1" id="KW-0812">Transmembrane</keyword>
<organism evidence="2 3">
    <name type="scientific">Salinadaptatus halalkaliphilus</name>
    <dbReference type="NCBI Taxonomy" id="2419781"/>
    <lineage>
        <taxon>Archaea</taxon>
        <taxon>Methanobacteriati</taxon>
        <taxon>Methanobacteriota</taxon>
        <taxon>Stenosarchaea group</taxon>
        <taxon>Halobacteria</taxon>
        <taxon>Halobacteriales</taxon>
        <taxon>Natrialbaceae</taxon>
        <taxon>Salinadaptatus</taxon>
    </lineage>
</organism>
<dbReference type="Proteomes" id="UP000318864">
    <property type="component" value="Unassembled WGS sequence"/>
</dbReference>
<feature type="transmembrane region" description="Helical" evidence="1">
    <location>
        <begin position="12"/>
        <end position="32"/>
    </location>
</feature>
<keyword evidence="3" id="KW-1185">Reference proteome</keyword>
<proteinExistence type="predicted"/>